<dbReference type="RefSeq" id="WP_132032009.1">
    <property type="nucleotide sequence ID" value="NZ_QWDN01000001.1"/>
</dbReference>
<gene>
    <name evidence="2" type="ORF">D0809_02355</name>
    <name evidence="1" type="ORF">EV142_101297</name>
</gene>
<reference evidence="1" key="3">
    <citation type="submission" date="2019-03" db="EMBL/GenBank/DDBJ databases">
        <authorList>
            <person name="Whitman W."/>
            <person name="Huntemann M."/>
            <person name="Clum A."/>
            <person name="Pillay M."/>
            <person name="Palaniappan K."/>
            <person name="Varghese N."/>
            <person name="Mikhailova N."/>
            <person name="Stamatis D."/>
            <person name="Reddy T."/>
            <person name="Daum C."/>
            <person name="Shapiro N."/>
            <person name="Ivanova N."/>
            <person name="Kyrpides N."/>
            <person name="Woyke T."/>
        </authorList>
    </citation>
    <scope>NUCLEOTIDE SEQUENCE</scope>
    <source>
        <strain evidence="1">P5626</strain>
    </source>
</reference>
<reference evidence="2 4" key="2">
    <citation type="journal article" date="2018" name="Syst. Appl. Microbiol.">
        <title>Flavobacterium circumlabens sp. nov. and Flavobacterium cupreum sp. nov., two psychrotrophic species isolated from Antarctic environmental samples.</title>
        <authorList>
            <person name="Kralova S."/>
            <person name="Busse H.J."/>
            <person name="Svec P."/>
            <person name="Maslanova I."/>
            <person name="Stankova E."/>
            <person name="Bartak M."/>
            <person name="Sedlacek I."/>
        </authorList>
    </citation>
    <scope>NUCLEOTIDE SEQUENCE [LARGE SCALE GENOMIC DNA]</scope>
    <source>
        <strain evidence="2 4">CCM 8828</strain>
    </source>
</reference>
<evidence type="ECO:0000313" key="1">
    <source>
        <dbReference type="EMBL" id="TCN60722.1"/>
    </source>
</evidence>
<proteinExistence type="predicted"/>
<organism evidence="2 4">
    <name type="scientific">Flavobacterium circumlabens</name>
    <dbReference type="NCBI Taxonomy" id="2133765"/>
    <lineage>
        <taxon>Bacteria</taxon>
        <taxon>Pseudomonadati</taxon>
        <taxon>Bacteroidota</taxon>
        <taxon>Flavobacteriia</taxon>
        <taxon>Flavobacteriales</taxon>
        <taxon>Flavobacteriaceae</taxon>
        <taxon>Flavobacterium</taxon>
    </lineage>
</organism>
<evidence type="ECO:0000313" key="3">
    <source>
        <dbReference type="Proteomes" id="UP000295270"/>
    </source>
</evidence>
<dbReference type="EMBL" id="QWDN01000001">
    <property type="protein sequence ID" value="TEB45867.1"/>
    <property type="molecule type" value="Genomic_DNA"/>
</dbReference>
<accession>A0A4Y7UHH6</accession>
<dbReference type="EMBL" id="SLWA01000001">
    <property type="protein sequence ID" value="TCN60722.1"/>
    <property type="molecule type" value="Genomic_DNA"/>
</dbReference>
<protein>
    <submittedName>
        <fullName evidence="2">Uncharacterized protein</fullName>
    </submittedName>
</protein>
<evidence type="ECO:0000313" key="4">
    <source>
        <dbReference type="Proteomes" id="UP000298340"/>
    </source>
</evidence>
<name>A0A4Y7UHH6_9FLAO</name>
<dbReference type="Proteomes" id="UP000298340">
    <property type="component" value="Unassembled WGS sequence"/>
</dbReference>
<dbReference type="AlphaFoldDB" id="A0A4Y7UHH6"/>
<dbReference type="Proteomes" id="UP000295270">
    <property type="component" value="Unassembled WGS sequence"/>
</dbReference>
<reference evidence="1 3" key="1">
    <citation type="journal article" date="2015" name="Stand. Genomic Sci.">
        <title>Genomic Encyclopedia of Bacterial and Archaeal Type Strains, Phase III: the genomes of soil and plant-associated and newly described type strains.</title>
        <authorList>
            <person name="Whitman W.B."/>
            <person name="Woyke T."/>
            <person name="Klenk H.P."/>
            <person name="Zhou Y."/>
            <person name="Lilburn T.G."/>
            <person name="Beck B.J."/>
            <person name="De Vos P."/>
            <person name="Vandamme P."/>
            <person name="Eisen J.A."/>
            <person name="Garrity G."/>
            <person name="Hugenholtz P."/>
            <person name="Kyrpides N.C."/>
        </authorList>
    </citation>
    <scope>NUCLEOTIDE SEQUENCE [LARGE SCALE GENOMIC DNA]</scope>
    <source>
        <strain evidence="1 3">P5626</strain>
    </source>
</reference>
<comment type="caution">
    <text evidence="2">The sequence shown here is derived from an EMBL/GenBank/DDBJ whole genome shotgun (WGS) entry which is preliminary data.</text>
</comment>
<keyword evidence="3" id="KW-1185">Reference proteome</keyword>
<evidence type="ECO:0000313" key="2">
    <source>
        <dbReference type="EMBL" id="TEB45867.1"/>
    </source>
</evidence>
<sequence>MKAIITLLMINISGTIYSQDYDTLKKADTVYIFFKQNQYKQIYMPQSKGYGDYIFVFNEYYKHTHIMLYHNPYVAEEKKEKKSFLKKHKSILINYDFLINMLSYQDAKKLLLSKKKIYLIDDNDTGWFSIKLKEVKVNDYNINPIE</sequence>